<reference evidence="3" key="1">
    <citation type="submission" date="2017-04" db="EMBL/GenBank/DDBJ databases">
        <title>Function of individual gut microbiota members based on whole genome sequencing of pure cultures obtained from chicken caecum.</title>
        <authorList>
            <person name="Medvecky M."/>
            <person name="Cejkova D."/>
            <person name="Polansky O."/>
            <person name="Karasova D."/>
            <person name="Kubasova T."/>
            <person name="Cizek A."/>
            <person name="Rychlik I."/>
        </authorList>
    </citation>
    <scope>NUCLEOTIDE SEQUENCE [LARGE SCALE GENOMIC DNA]</scope>
    <source>
        <strain evidence="3">An175</strain>
    </source>
</reference>
<accession>A0A1Y4MPG6</accession>
<protein>
    <submittedName>
        <fullName evidence="2">Uncharacterized protein</fullName>
    </submittedName>
</protein>
<dbReference type="RefSeq" id="WP_087299721.1">
    <property type="nucleotide sequence ID" value="NZ_NFKP01000003.1"/>
</dbReference>
<feature type="region of interest" description="Disordered" evidence="1">
    <location>
        <begin position="1"/>
        <end position="25"/>
    </location>
</feature>
<evidence type="ECO:0000313" key="2">
    <source>
        <dbReference type="EMBL" id="OUP70604.1"/>
    </source>
</evidence>
<dbReference type="EMBL" id="NFKP01000003">
    <property type="protein sequence ID" value="OUP70604.1"/>
    <property type="molecule type" value="Genomic_DNA"/>
</dbReference>
<feature type="compositionally biased region" description="Basic and acidic residues" evidence="1">
    <location>
        <begin position="1"/>
        <end position="11"/>
    </location>
</feature>
<evidence type="ECO:0000313" key="3">
    <source>
        <dbReference type="Proteomes" id="UP000196386"/>
    </source>
</evidence>
<dbReference type="Proteomes" id="UP000196386">
    <property type="component" value="Unassembled WGS sequence"/>
</dbReference>
<dbReference type="AlphaFoldDB" id="A0A1Y4MPG6"/>
<name>A0A1Y4MPG6_9FIRM</name>
<gene>
    <name evidence="2" type="ORF">B5F11_03960</name>
</gene>
<proteinExistence type="predicted"/>
<sequence>MFSKEERKLMREQAQANQRGLGAGMRNRSDRRLRLKYSKMVSDEYSHRIFPVSFFTPFNPYDLEDDSYNRESPYVYPYSASMGFTILKDAMSENPEVLKRVAEELGVKPEIFNLESESVSKEEFAAIKKWRMPKTFSSACFNTQFSDSRSQFGVRYIADCTLDDVGRVDESYQTGLFWDLYKIESECITRQVAKIRESYETGENSHRSAKDRDKDIEKVWDSRLISRPYWRYATRYMHIVCDPQTYQPSDAVMKLWNDGSYSEMDCIKLSGYDFLELLARQIGTPRDVHMDYIEMEFQNPHIPASDEKKKGQYAEKVTKGQVPPSESITFILDSSEDRSRKILEDFDAKYKAYLDNKNQWSAKVMKDAVSDFKTISDDALLSKFQTDLSRYADVMSSSEMVRLFEAARIDTSRMVTDELLKGALSGDTKTSLNIMDSDREDKQKITVDEDEAVGAAADDSDFSMIMNQASASSGAVADDNDFMSALGDLVGGANA</sequence>
<comment type="caution">
    <text evidence="2">The sequence shown here is derived from an EMBL/GenBank/DDBJ whole genome shotgun (WGS) entry which is preliminary data.</text>
</comment>
<organism evidence="2 3">
    <name type="scientific">Anaerotruncus colihominis</name>
    <dbReference type="NCBI Taxonomy" id="169435"/>
    <lineage>
        <taxon>Bacteria</taxon>
        <taxon>Bacillati</taxon>
        <taxon>Bacillota</taxon>
        <taxon>Clostridia</taxon>
        <taxon>Eubacteriales</taxon>
        <taxon>Oscillospiraceae</taxon>
        <taxon>Anaerotruncus</taxon>
    </lineage>
</organism>
<evidence type="ECO:0000256" key="1">
    <source>
        <dbReference type="SAM" id="MobiDB-lite"/>
    </source>
</evidence>